<reference evidence="3 4" key="1">
    <citation type="submission" date="2020-10" db="EMBL/GenBank/DDBJ databases">
        <title>Ca. Dormibacterota MAGs.</title>
        <authorList>
            <person name="Montgomery K."/>
        </authorList>
    </citation>
    <scope>NUCLEOTIDE SEQUENCE [LARGE SCALE GENOMIC DNA]</scope>
    <source>
        <strain evidence="3">Mitchell_Peninsula_5</strain>
    </source>
</reference>
<organism evidence="3 4">
    <name type="scientific">Candidatus Amunia macphersoniae</name>
    <dbReference type="NCBI Taxonomy" id="3127014"/>
    <lineage>
        <taxon>Bacteria</taxon>
        <taxon>Bacillati</taxon>
        <taxon>Candidatus Dormiibacterota</taxon>
        <taxon>Candidatus Dormibacteria</taxon>
        <taxon>Candidatus Aeolococcales</taxon>
        <taxon>Candidatus Aeolococcaceae</taxon>
        <taxon>Candidatus Amunia</taxon>
    </lineage>
</organism>
<dbReference type="Gene3D" id="3.30.70.1060">
    <property type="entry name" value="Dimeric alpha+beta barrel"/>
    <property type="match status" value="1"/>
</dbReference>
<gene>
    <name evidence="3" type="ORF">JF887_00335</name>
</gene>
<evidence type="ECO:0000259" key="2">
    <source>
        <dbReference type="Pfam" id="PF03795"/>
    </source>
</evidence>
<dbReference type="AlphaFoldDB" id="A0A934N8H6"/>
<comment type="similarity">
    <text evidence="1">Belongs to the YciI family.</text>
</comment>
<dbReference type="InterPro" id="IPR011008">
    <property type="entry name" value="Dimeric_a/b-barrel"/>
</dbReference>
<evidence type="ECO:0000256" key="1">
    <source>
        <dbReference type="ARBA" id="ARBA00007689"/>
    </source>
</evidence>
<dbReference type="SUPFAM" id="SSF54909">
    <property type="entry name" value="Dimeric alpha+beta barrel"/>
    <property type="match status" value="1"/>
</dbReference>
<accession>A0A934N8H6</accession>
<feature type="domain" description="YCII-related" evidence="2">
    <location>
        <begin position="3"/>
        <end position="117"/>
    </location>
</feature>
<evidence type="ECO:0000313" key="4">
    <source>
        <dbReference type="Proteomes" id="UP000614410"/>
    </source>
</evidence>
<comment type="caution">
    <text evidence="3">The sequence shown here is derived from an EMBL/GenBank/DDBJ whole genome shotgun (WGS) entry which is preliminary data.</text>
</comment>
<sequence>MALYAALLYYPEDSYWTSPEEEQFSAGYAEFGQAAGAAGVLRGGEALHPATMATTITVDGGKGGKVVTSDGPYAEAKEILGGFYVIEAADLDEATRWAAQPPAAWRGKVELRPVVPMSGGAAQS</sequence>
<proteinExistence type="inferred from homology"/>
<name>A0A934N8H6_9BACT</name>
<dbReference type="Proteomes" id="UP000614410">
    <property type="component" value="Unassembled WGS sequence"/>
</dbReference>
<evidence type="ECO:0000313" key="3">
    <source>
        <dbReference type="EMBL" id="MBJ7607867.1"/>
    </source>
</evidence>
<dbReference type="Pfam" id="PF03795">
    <property type="entry name" value="YCII"/>
    <property type="match status" value="1"/>
</dbReference>
<protein>
    <submittedName>
        <fullName evidence="3">Transcription initiation protein</fullName>
    </submittedName>
</protein>
<dbReference type="PANTHER" id="PTHR35174:SF3">
    <property type="entry name" value="BLL7171 PROTEIN"/>
    <property type="match status" value="1"/>
</dbReference>
<dbReference type="PANTHER" id="PTHR35174">
    <property type="entry name" value="BLL7171 PROTEIN-RELATED"/>
    <property type="match status" value="1"/>
</dbReference>
<dbReference type="EMBL" id="JAEKNN010000003">
    <property type="protein sequence ID" value="MBJ7607867.1"/>
    <property type="molecule type" value="Genomic_DNA"/>
</dbReference>
<dbReference type="InterPro" id="IPR005545">
    <property type="entry name" value="YCII"/>
</dbReference>